<gene>
    <name evidence="1" type="ORF">HMPREF1316_0546</name>
</gene>
<protein>
    <recommendedName>
        <fullName evidence="3">Zinc dependent phospholipase C</fullName>
    </recommendedName>
</protein>
<evidence type="ECO:0000313" key="2">
    <source>
        <dbReference type="Proteomes" id="UP000016638"/>
    </source>
</evidence>
<accession>U2TKL7</accession>
<dbReference type="AlphaFoldDB" id="U2TKL7"/>
<reference evidence="1 2" key="1">
    <citation type="submission" date="2013-08" db="EMBL/GenBank/DDBJ databases">
        <authorList>
            <person name="Durkin A.S."/>
            <person name="Haft D.R."/>
            <person name="McCorrison J."/>
            <person name="Torralba M."/>
            <person name="Gillis M."/>
            <person name="Haft D.H."/>
            <person name="Methe B."/>
            <person name="Sutton G."/>
            <person name="Nelson K.E."/>
        </authorList>
    </citation>
    <scope>NUCLEOTIDE SEQUENCE [LARGE SCALE GENOMIC DNA]</scope>
    <source>
        <strain evidence="1 2">F0195</strain>
    </source>
</reference>
<evidence type="ECO:0008006" key="3">
    <source>
        <dbReference type="Google" id="ProtNLM"/>
    </source>
</evidence>
<comment type="caution">
    <text evidence="1">The sequence shown here is derived from an EMBL/GenBank/DDBJ whole genome shotgun (WGS) entry which is preliminary data.</text>
</comment>
<dbReference type="OrthoDB" id="3191416at2"/>
<dbReference type="RefSeq" id="WP_021726786.1">
    <property type="nucleotide sequence ID" value="NZ_AWEZ01000062.1"/>
</dbReference>
<organism evidence="1 2">
    <name type="scientific">Olsenella profusa F0195</name>
    <dbReference type="NCBI Taxonomy" id="1125712"/>
    <lineage>
        <taxon>Bacteria</taxon>
        <taxon>Bacillati</taxon>
        <taxon>Actinomycetota</taxon>
        <taxon>Coriobacteriia</taxon>
        <taxon>Coriobacteriales</taxon>
        <taxon>Atopobiaceae</taxon>
        <taxon>Olsenella</taxon>
    </lineage>
</organism>
<evidence type="ECO:0000313" key="1">
    <source>
        <dbReference type="EMBL" id="ERL06718.1"/>
    </source>
</evidence>
<keyword evidence="2" id="KW-1185">Reference proteome</keyword>
<dbReference type="eggNOG" id="ENOG5033VX7">
    <property type="taxonomic scope" value="Bacteria"/>
</dbReference>
<proteinExistence type="predicted"/>
<sequence length="239" mass="27324">MPSWNVHTAHVERLLREHTADELGIHDVNAFLFGNFVPDVYVGYMVRPITRTIEYRETHFADPAFVPEARFWEFWERYGLPSADDAGHVSDVTLGAWCHLVADNGYNHWVNAFRMKRHIPSGNATRVLKQDDFALFGRTLDISMLCRVDDALIAQAVAFPQYRIAEGDVRRAVDVSDAIVRANQEHYLSETPHYRMLAAGLFEHMSHDVQERLERGLLAYAREGASAPELAAPPKFYLR</sequence>
<dbReference type="EMBL" id="AWEZ01000062">
    <property type="protein sequence ID" value="ERL06718.1"/>
    <property type="molecule type" value="Genomic_DNA"/>
</dbReference>
<name>U2TKL7_9ACTN</name>
<dbReference type="Proteomes" id="UP000016638">
    <property type="component" value="Unassembled WGS sequence"/>
</dbReference>
<dbReference type="PATRIC" id="fig|1125712.3.peg.1967"/>
<dbReference type="STRING" id="1125712.HMPREF1316_0546"/>